<organism evidence="1 2">
    <name type="scientific">Spodoptera exigua</name>
    <name type="common">Beet armyworm</name>
    <name type="synonym">Noctua fulgens</name>
    <dbReference type="NCBI Taxonomy" id="7107"/>
    <lineage>
        <taxon>Eukaryota</taxon>
        <taxon>Metazoa</taxon>
        <taxon>Ecdysozoa</taxon>
        <taxon>Arthropoda</taxon>
        <taxon>Hexapoda</taxon>
        <taxon>Insecta</taxon>
        <taxon>Pterygota</taxon>
        <taxon>Neoptera</taxon>
        <taxon>Endopterygota</taxon>
        <taxon>Lepidoptera</taxon>
        <taxon>Glossata</taxon>
        <taxon>Ditrysia</taxon>
        <taxon>Noctuoidea</taxon>
        <taxon>Noctuidae</taxon>
        <taxon>Amphipyrinae</taxon>
        <taxon>Spodoptera</taxon>
    </lineage>
</organism>
<comment type="caution">
    <text evidence="1">The sequence shown here is derived from an EMBL/GenBank/DDBJ whole genome shotgun (WGS) entry which is preliminary data.</text>
</comment>
<sequence length="128" mass="14721">MPPILYIKIKRTFAFLILYYYSNYENALTNSLFYCISEEESDEYNVPGPSDATRGELKKIREFLETISAKLAGGPLEGTRVAPLYDHPAYMRMFVRYHARLRGALTSLGIALRDALTRKLENIVWHAL</sequence>
<evidence type="ECO:0000313" key="1">
    <source>
        <dbReference type="EMBL" id="KAH9631650.1"/>
    </source>
</evidence>
<protein>
    <submittedName>
        <fullName evidence="1">Uncharacterized protein</fullName>
    </submittedName>
</protein>
<name>A0A922M8A4_SPOEX</name>
<evidence type="ECO:0000313" key="2">
    <source>
        <dbReference type="Proteomes" id="UP000814243"/>
    </source>
</evidence>
<dbReference type="Proteomes" id="UP000814243">
    <property type="component" value="Unassembled WGS sequence"/>
</dbReference>
<dbReference type="AlphaFoldDB" id="A0A922M8A4"/>
<dbReference type="EMBL" id="JACEFF010000755">
    <property type="protein sequence ID" value="KAH9631650.1"/>
    <property type="molecule type" value="Genomic_DNA"/>
</dbReference>
<accession>A0A922M8A4</accession>
<reference evidence="1" key="1">
    <citation type="journal article" date="2021" name="G3 (Bethesda)">
        <title>Genome and transcriptome analysis of the beet armyworm Spodoptera exigua reveals targets for pest control. .</title>
        <authorList>
            <person name="Simon S."/>
            <person name="Breeschoten T."/>
            <person name="Jansen H.J."/>
            <person name="Dirks R.P."/>
            <person name="Schranz M.E."/>
            <person name="Ros V.I.D."/>
        </authorList>
    </citation>
    <scope>NUCLEOTIDE SEQUENCE</scope>
    <source>
        <strain evidence="1">TB_SE_WUR_2020</strain>
    </source>
</reference>
<proteinExistence type="predicted"/>
<gene>
    <name evidence="1" type="ORF">HF086_006642</name>
</gene>